<evidence type="ECO:0000256" key="5">
    <source>
        <dbReference type="ARBA" id="ARBA00038359"/>
    </source>
</evidence>
<reference evidence="8 9" key="1">
    <citation type="submission" date="2019-09" db="EMBL/GenBank/DDBJ databases">
        <title>The hologenome of the rock-dwelling lichen Lasallia pustulata.</title>
        <authorList>
            <person name="Greshake Tzovaras B."/>
            <person name="Segers F."/>
            <person name="Bicker A."/>
            <person name="Dal Grande F."/>
            <person name="Otte J."/>
            <person name="Hankeln T."/>
            <person name="Schmitt I."/>
            <person name="Ebersberger I."/>
        </authorList>
    </citation>
    <scope>NUCLEOTIDE SEQUENCE [LARGE SCALE GENOMIC DNA]</scope>
    <source>
        <strain evidence="8">A1-1</strain>
    </source>
</reference>
<comment type="similarity">
    <text evidence="5">Belongs to the SAT4 family.</text>
</comment>
<dbReference type="GO" id="GO:0016020">
    <property type="term" value="C:membrane"/>
    <property type="evidence" value="ECO:0007669"/>
    <property type="project" value="UniProtKB-SubCell"/>
</dbReference>
<feature type="domain" description="Rhodopsin" evidence="7">
    <location>
        <begin position="46"/>
        <end position="287"/>
    </location>
</feature>
<keyword evidence="2 6" id="KW-0812">Transmembrane</keyword>
<feature type="transmembrane region" description="Helical" evidence="6">
    <location>
        <begin position="264"/>
        <end position="285"/>
    </location>
</feature>
<proteinExistence type="inferred from homology"/>
<dbReference type="PANTHER" id="PTHR33048:SF158">
    <property type="entry name" value="MEMBRANE PROTEIN PTH11-LIKE, PUTATIVE-RELATED"/>
    <property type="match status" value="1"/>
</dbReference>
<dbReference type="Pfam" id="PF20684">
    <property type="entry name" value="Fung_rhodopsin"/>
    <property type="match status" value="1"/>
</dbReference>
<dbReference type="PANTHER" id="PTHR33048">
    <property type="entry name" value="PTH11-LIKE INTEGRAL MEMBRANE PROTEIN (AFU_ORTHOLOGUE AFUA_5G11245)"/>
    <property type="match status" value="1"/>
</dbReference>
<comment type="subcellular location">
    <subcellularLocation>
        <location evidence="1">Membrane</location>
        <topology evidence="1">Multi-pass membrane protein</topology>
    </subcellularLocation>
</comment>
<feature type="transmembrane region" description="Helical" evidence="6">
    <location>
        <begin position="142"/>
        <end position="166"/>
    </location>
</feature>
<evidence type="ECO:0000256" key="6">
    <source>
        <dbReference type="SAM" id="Phobius"/>
    </source>
</evidence>
<evidence type="ECO:0000256" key="1">
    <source>
        <dbReference type="ARBA" id="ARBA00004141"/>
    </source>
</evidence>
<keyword evidence="3 6" id="KW-1133">Transmembrane helix</keyword>
<feature type="transmembrane region" description="Helical" evidence="6">
    <location>
        <begin position="24"/>
        <end position="46"/>
    </location>
</feature>
<dbReference type="AlphaFoldDB" id="A0A5M8PQR2"/>
<feature type="transmembrane region" description="Helical" evidence="6">
    <location>
        <begin position="186"/>
        <end position="210"/>
    </location>
</feature>
<feature type="transmembrane region" description="Helical" evidence="6">
    <location>
        <begin position="222"/>
        <end position="244"/>
    </location>
</feature>
<keyword evidence="4 6" id="KW-0472">Membrane</keyword>
<dbReference type="Proteomes" id="UP000324767">
    <property type="component" value="Unassembled WGS sequence"/>
</dbReference>
<protein>
    <recommendedName>
        <fullName evidence="7">Rhodopsin domain-containing protein</fullName>
    </recommendedName>
</protein>
<accession>A0A5M8PQR2</accession>
<name>A0A5M8PQR2_9LECA</name>
<dbReference type="EMBL" id="VXIT01000006">
    <property type="protein sequence ID" value="KAA6411883.1"/>
    <property type="molecule type" value="Genomic_DNA"/>
</dbReference>
<evidence type="ECO:0000259" key="7">
    <source>
        <dbReference type="Pfam" id="PF20684"/>
    </source>
</evidence>
<organism evidence="8 9">
    <name type="scientific">Lasallia pustulata</name>
    <dbReference type="NCBI Taxonomy" id="136370"/>
    <lineage>
        <taxon>Eukaryota</taxon>
        <taxon>Fungi</taxon>
        <taxon>Dikarya</taxon>
        <taxon>Ascomycota</taxon>
        <taxon>Pezizomycotina</taxon>
        <taxon>Lecanoromycetes</taxon>
        <taxon>OSLEUM clade</taxon>
        <taxon>Umbilicariomycetidae</taxon>
        <taxon>Umbilicariales</taxon>
        <taxon>Umbilicariaceae</taxon>
        <taxon>Lasallia</taxon>
    </lineage>
</organism>
<sequence length="372" mass="42037">MGSVRTASEAALFDTTPLPLDTRYHGWILILVCAICLPLLLFFVALRSYVRIWIPRSFALDDAACLLATIGTISYAAVFLSSVNLAGRPLASLPLATFTTRFFQELVLVYEMLYGPTVFFAKLSLFLLYLRIFSPDRWTRFLIYFGIGFTFVYYMVTAGILVGLCVPRKGESWPLALLSSRCHKALVMTYVQGIFNIVSDFYILLLPLPVIWKLQLPLRKKIGVCAIFMTGLLACGASSLGFYFRVILSDDTDWTRHEVGLGSTVIFEMTMGIICGCMPYLASIFKRWYLRCSQLYTPKNFMSRITLRFNRRSNRSKKSSSFIRMESHPKEGHYLETNILGSVKGAGKFLDSQNPKQRELLDSSVLNSSTSC</sequence>
<evidence type="ECO:0000256" key="3">
    <source>
        <dbReference type="ARBA" id="ARBA00022989"/>
    </source>
</evidence>
<evidence type="ECO:0000256" key="2">
    <source>
        <dbReference type="ARBA" id="ARBA00022692"/>
    </source>
</evidence>
<evidence type="ECO:0000256" key="4">
    <source>
        <dbReference type="ARBA" id="ARBA00023136"/>
    </source>
</evidence>
<dbReference type="InterPro" id="IPR049326">
    <property type="entry name" value="Rhodopsin_dom_fungi"/>
</dbReference>
<comment type="caution">
    <text evidence="8">The sequence shown here is derived from an EMBL/GenBank/DDBJ whole genome shotgun (WGS) entry which is preliminary data.</text>
</comment>
<dbReference type="InterPro" id="IPR052337">
    <property type="entry name" value="SAT4-like"/>
</dbReference>
<evidence type="ECO:0000313" key="8">
    <source>
        <dbReference type="EMBL" id="KAA6411883.1"/>
    </source>
</evidence>
<feature type="transmembrane region" description="Helical" evidence="6">
    <location>
        <begin position="107"/>
        <end position="130"/>
    </location>
</feature>
<gene>
    <name evidence="8" type="ORF">FRX48_04033</name>
</gene>
<dbReference type="OrthoDB" id="444631at2759"/>
<evidence type="ECO:0000313" key="9">
    <source>
        <dbReference type="Proteomes" id="UP000324767"/>
    </source>
</evidence>
<feature type="transmembrane region" description="Helical" evidence="6">
    <location>
        <begin position="66"/>
        <end position="87"/>
    </location>
</feature>